<evidence type="ECO:0000259" key="7">
    <source>
        <dbReference type="PROSITE" id="PS50109"/>
    </source>
</evidence>
<reference evidence="11 12" key="1">
    <citation type="submission" date="2020-05" db="EMBL/GenBank/DDBJ databases">
        <title>Genome Sequencing of Type Strains.</title>
        <authorList>
            <person name="Lemaire J.F."/>
            <person name="Inderbitzin P."/>
            <person name="Gregorio O.A."/>
            <person name="Collins S.B."/>
            <person name="Wespe N."/>
            <person name="Knight-Connoni V."/>
        </authorList>
    </citation>
    <scope>NUCLEOTIDE SEQUENCE [LARGE SCALE GENOMIC DNA]</scope>
    <source>
        <strain evidence="11 12">DSM 100049</strain>
    </source>
</reference>
<evidence type="ECO:0000256" key="4">
    <source>
        <dbReference type="ARBA" id="ARBA00022679"/>
    </source>
</evidence>
<dbReference type="InterPro" id="IPR003661">
    <property type="entry name" value="HisK_dim/P_dom"/>
</dbReference>
<feature type="domain" description="PAC" evidence="10">
    <location>
        <begin position="267"/>
        <end position="319"/>
    </location>
</feature>
<dbReference type="InterPro" id="IPR052162">
    <property type="entry name" value="Sensor_kinase/Photoreceptor"/>
</dbReference>
<dbReference type="SMART" id="SM00388">
    <property type="entry name" value="HisKA"/>
    <property type="match status" value="1"/>
</dbReference>
<dbReference type="CDD" id="cd18161">
    <property type="entry name" value="REC_hyHK_blue-like"/>
    <property type="match status" value="1"/>
</dbReference>
<dbReference type="PANTHER" id="PTHR43304">
    <property type="entry name" value="PHYTOCHROME-LIKE PROTEIN CPH1"/>
    <property type="match status" value="1"/>
</dbReference>
<dbReference type="InterPro" id="IPR035965">
    <property type="entry name" value="PAS-like_dom_sf"/>
</dbReference>
<feature type="modified residue" description="4-aspartylphosphate" evidence="6">
    <location>
        <position position="1029"/>
    </location>
</feature>
<accession>A0A7Y6B1B1</accession>
<proteinExistence type="predicted"/>
<dbReference type="Pfam" id="PF00072">
    <property type="entry name" value="Response_reg"/>
    <property type="match status" value="1"/>
</dbReference>
<dbReference type="InterPro" id="IPR005467">
    <property type="entry name" value="His_kinase_dom"/>
</dbReference>
<dbReference type="Proteomes" id="UP000536441">
    <property type="component" value="Unassembled WGS sequence"/>
</dbReference>
<dbReference type="InterPro" id="IPR000014">
    <property type="entry name" value="PAS"/>
</dbReference>
<dbReference type="InterPro" id="IPR013656">
    <property type="entry name" value="PAS_4"/>
</dbReference>
<protein>
    <recommendedName>
        <fullName evidence="2">histidine kinase</fullName>
        <ecNumber evidence="2">2.7.13.3</ecNumber>
    </recommendedName>
</protein>
<feature type="domain" description="Response regulatory" evidence="8">
    <location>
        <begin position="979"/>
        <end position="1095"/>
    </location>
</feature>
<dbReference type="AlphaFoldDB" id="A0A7Y6B1B1"/>
<evidence type="ECO:0000256" key="3">
    <source>
        <dbReference type="ARBA" id="ARBA00022553"/>
    </source>
</evidence>
<organism evidence="11 12">
    <name type="scientific">Sphingomonas zeae</name>
    <dbReference type="NCBI Taxonomy" id="1646122"/>
    <lineage>
        <taxon>Bacteria</taxon>
        <taxon>Pseudomonadati</taxon>
        <taxon>Pseudomonadota</taxon>
        <taxon>Alphaproteobacteria</taxon>
        <taxon>Sphingomonadales</taxon>
        <taxon>Sphingomonadaceae</taxon>
        <taxon>Sphingomonas</taxon>
    </lineage>
</organism>
<feature type="domain" description="Histidine kinase" evidence="7">
    <location>
        <begin position="734"/>
        <end position="958"/>
    </location>
</feature>
<dbReference type="SMART" id="SM00387">
    <property type="entry name" value="HATPase_c"/>
    <property type="match status" value="1"/>
</dbReference>
<evidence type="ECO:0000259" key="10">
    <source>
        <dbReference type="PROSITE" id="PS50113"/>
    </source>
</evidence>
<evidence type="ECO:0000313" key="12">
    <source>
        <dbReference type="Proteomes" id="UP000536441"/>
    </source>
</evidence>
<dbReference type="InterPro" id="IPR004358">
    <property type="entry name" value="Sig_transdc_His_kin-like_C"/>
</dbReference>
<dbReference type="Pfam" id="PF08448">
    <property type="entry name" value="PAS_4"/>
    <property type="match status" value="2"/>
</dbReference>
<dbReference type="GO" id="GO:0000155">
    <property type="term" value="F:phosphorelay sensor kinase activity"/>
    <property type="evidence" value="ECO:0007669"/>
    <property type="project" value="InterPro"/>
</dbReference>
<dbReference type="Pfam" id="PF00512">
    <property type="entry name" value="HisKA"/>
    <property type="match status" value="1"/>
</dbReference>
<keyword evidence="3 6" id="KW-0597">Phosphoprotein</keyword>
<evidence type="ECO:0000256" key="1">
    <source>
        <dbReference type="ARBA" id="ARBA00000085"/>
    </source>
</evidence>
<dbReference type="PRINTS" id="PR00344">
    <property type="entry name" value="BCTRLSENSOR"/>
</dbReference>
<dbReference type="InterPro" id="IPR003594">
    <property type="entry name" value="HATPase_dom"/>
</dbReference>
<sequence>MPPWNETARLAALDRYAILDTGREAAFDDVVRLVADLFEAPIAVITFVATDRQWFKAEIGIGTDTLPPAASLFRHAILQPDVFIIPDMVEDERFSHHPLVVDDPGLRFYAGALLETSEGLPIGTLSVLDTQARSDGVTEQQRFALRLLARQVMTQLDLRYEIAMREERARRLEAEIAGRTAADQAHRDSERRLDAVLNNTRMAVFLMDEHQHCVYANAAAETLTGYSLAQMTGRPLHDVVHHTRPDGSHYPLEECPIDRAFPERAQMDGEELFVRLDGSFYPVRFTASPLLDDRGQPVGTIIEARDITASRARDAALRESEARFRNMADHAPVMMWVTDAGGQCTYLNRAWYEFTGQSEDAAHGLGWLDAVHPDDRGWSGEMFLAANATAEAFRLEYRLRHHDGTYRWAIDAASPRFGADGEFLGYIGSVIDINERREAENALRISEERYRTLFESIEVGFCIAEIQFDGDRAVDYRFIEANPAFQKQTGLFHATGRSARELVPELEQSWFDRYGQVARSGEAIRFESGSDAMGRWFDVHALRVGQPDANRIAILFNDVSARRQAELQLREVNDTLELRVEEAVAERKLWADVIENTDALIAVVSSEFRYLALNAAYAEEFERIFGIRPKVGDHLPGLMRQMPEHCEPVLAIWRRALAGENFSIVEEFGDANRARPYYELRFNALHDRMGHFVGAFQYAVDVSDRLRDQARLAEAEEQLRQAQKMEAVGQLTGGIAHDFNNLLAGIIGSLEIIERRLSTGRVDGLDRFISGAQTSAQRAAALTQRLLAFSRRQTLDPKPTDVNRLVFGMEDLIRRTVGPAIRVEVVGAGGLWPARVDAAQLESALLNLAINARDAMPTGGRLTIETANKWLDDRGGRERQLPPGQYLSICVTDSGTGIPRDLIDRIFDPFFTTKPIGQGTGLGLSMIHGFVRQSGGQVRVYSEAGHGTTMCLYLPRYLGEVGDDQVPDEAIVDDGTGRTVLVIDDEATVRMLIVEVLQEAGYTAVEAEDGPSGMKILQSAIPIDLLITDVGLPGGMNGRQVADAARDIRPDLKILFVTGFAENAAVGNGHLAPGMAVMTKPFVMTELGNKIVEILEPSAGPVESA</sequence>
<dbReference type="SUPFAM" id="SSF55785">
    <property type="entry name" value="PYP-like sensor domain (PAS domain)"/>
    <property type="match status" value="4"/>
</dbReference>
<dbReference type="InterPro" id="IPR013655">
    <property type="entry name" value="PAS_fold_3"/>
</dbReference>
<dbReference type="Gene3D" id="1.10.287.130">
    <property type="match status" value="1"/>
</dbReference>
<comment type="catalytic activity">
    <reaction evidence="1">
        <text>ATP + protein L-histidine = ADP + protein N-phospho-L-histidine.</text>
        <dbReference type="EC" id="2.7.13.3"/>
    </reaction>
</comment>
<evidence type="ECO:0000259" key="8">
    <source>
        <dbReference type="PROSITE" id="PS50110"/>
    </source>
</evidence>
<evidence type="ECO:0000313" key="11">
    <source>
        <dbReference type="EMBL" id="NUU45614.1"/>
    </source>
</evidence>
<evidence type="ECO:0000256" key="2">
    <source>
        <dbReference type="ARBA" id="ARBA00012438"/>
    </source>
</evidence>
<dbReference type="CDD" id="cd00130">
    <property type="entry name" value="PAS"/>
    <property type="match status" value="2"/>
</dbReference>
<keyword evidence="12" id="KW-1185">Reference proteome</keyword>
<gene>
    <name evidence="11" type="ORF">HP438_01275</name>
</gene>
<dbReference type="SUPFAM" id="SSF55874">
    <property type="entry name" value="ATPase domain of HSP90 chaperone/DNA topoisomerase II/histidine kinase"/>
    <property type="match status" value="1"/>
</dbReference>
<comment type="caution">
    <text evidence="11">The sequence shown here is derived from an EMBL/GenBank/DDBJ whole genome shotgun (WGS) entry which is preliminary data.</text>
</comment>
<feature type="domain" description="PAC" evidence="10">
    <location>
        <begin position="393"/>
        <end position="445"/>
    </location>
</feature>
<dbReference type="SUPFAM" id="SSF52172">
    <property type="entry name" value="CheY-like"/>
    <property type="match status" value="1"/>
</dbReference>
<dbReference type="CDD" id="cd00082">
    <property type="entry name" value="HisKA"/>
    <property type="match status" value="1"/>
</dbReference>
<dbReference type="PROSITE" id="PS50109">
    <property type="entry name" value="HIS_KIN"/>
    <property type="match status" value="1"/>
</dbReference>
<dbReference type="InterPro" id="IPR036890">
    <property type="entry name" value="HATPase_C_sf"/>
</dbReference>
<dbReference type="Pfam" id="PF08447">
    <property type="entry name" value="PAS_3"/>
    <property type="match status" value="1"/>
</dbReference>
<dbReference type="InterPro" id="IPR036097">
    <property type="entry name" value="HisK_dim/P_sf"/>
</dbReference>
<dbReference type="NCBIfam" id="TIGR00229">
    <property type="entry name" value="sensory_box"/>
    <property type="match status" value="3"/>
</dbReference>
<name>A0A7Y6B1B1_9SPHN</name>
<dbReference type="FunFam" id="3.30.450.20:FF:000099">
    <property type="entry name" value="Sensory box sensor histidine kinase"/>
    <property type="match status" value="1"/>
</dbReference>
<dbReference type="PROSITE" id="PS50110">
    <property type="entry name" value="RESPONSE_REGULATORY"/>
    <property type="match status" value="1"/>
</dbReference>
<evidence type="ECO:0000259" key="9">
    <source>
        <dbReference type="PROSITE" id="PS50112"/>
    </source>
</evidence>
<dbReference type="SMART" id="SM00448">
    <property type="entry name" value="REC"/>
    <property type="match status" value="1"/>
</dbReference>
<keyword evidence="5" id="KW-0418">Kinase</keyword>
<dbReference type="CDD" id="cd16919">
    <property type="entry name" value="HATPase_CckA-like"/>
    <property type="match status" value="1"/>
</dbReference>
<dbReference type="SUPFAM" id="SSF55781">
    <property type="entry name" value="GAF domain-like"/>
    <property type="match status" value="1"/>
</dbReference>
<dbReference type="SMART" id="SM00086">
    <property type="entry name" value="PAC"/>
    <property type="match status" value="2"/>
</dbReference>
<dbReference type="Pfam" id="PF13188">
    <property type="entry name" value="PAS_8"/>
    <property type="match status" value="1"/>
</dbReference>
<dbReference type="SUPFAM" id="SSF47384">
    <property type="entry name" value="Homodimeric domain of signal transducing histidine kinase"/>
    <property type="match status" value="1"/>
</dbReference>
<dbReference type="InterPro" id="IPR000700">
    <property type="entry name" value="PAS-assoc_C"/>
</dbReference>
<evidence type="ECO:0000256" key="5">
    <source>
        <dbReference type="ARBA" id="ARBA00022777"/>
    </source>
</evidence>
<keyword evidence="4" id="KW-0808">Transferase</keyword>
<dbReference type="Gene3D" id="3.30.450.40">
    <property type="match status" value="1"/>
</dbReference>
<evidence type="ECO:0000256" key="6">
    <source>
        <dbReference type="PROSITE-ProRule" id="PRU00169"/>
    </source>
</evidence>
<feature type="domain" description="PAS" evidence="9">
    <location>
        <begin position="320"/>
        <end position="376"/>
    </location>
</feature>
<dbReference type="RefSeq" id="WP_175310412.1">
    <property type="nucleotide sequence ID" value="NZ_JABMCH010000041.1"/>
</dbReference>
<dbReference type="EMBL" id="JABMCH010000041">
    <property type="protein sequence ID" value="NUU45614.1"/>
    <property type="molecule type" value="Genomic_DNA"/>
</dbReference>
<dbReference type="InterPro" id="IPR001789">
    <property type="entry name" value="Sig_transdc_resp-reg_receiver"/>
</dbReference>
<dbReference type="SMART" id="SM00091">
    <property type="entry name" value="PAS"/>
    <property type="match status" value="4"/>
</dbReference>
<dbReference type="PANTHER" id="PTHR43304:SF1">
    <property type="entry name" value="PAC DOMAIN-CONTAINING PROTEIN"/>
    <property type="match status" value="1"/>
</dbReference>
<dbReference type="InterPro" id="IPR001610">
    <property type="entry name" value="PAC"/>
</dbReference>
<dbReference type="InterPro" id="IPR029016">
    <property type="entry name" value="GAF-like_dom_sf"/>
</dbReference>
<feature type="domain" description="PAS" evidence="9">
    <location>
        <begin position="189"/>
        <end position="241"/>
    </location>
</feature>
<dbReference type="Gene3D" id="3.40.50.2300">
    <property type="match status" value="1"/>
</dbReference>
<dbReference type="InterPro" id="IPR011006">
    <property type="entry name" value="CheY-like_superfamily"/>
</dbReference>
<dbReference type="Gene3D" id="3.30.450.20">
    <property type="entry name" value="PAS domain"/>
    <property type="match status" value="4"/>
</dbReference>
<dbReference type="EC" id="2.7.13.3" evidence="2"/>
<dbReference type="Gene3D" id="3.30.565.10">
    <property type="entry name" value="Histidine kinase-like ATPase, C-terminal domain"/>
    <property type="match status" value="1"/>
</dbReference>
<dbReference type="Pfam" id="PF02518">
    <property type="entry name" value="HATPase_c"/>
    <property type="match status" value="1"/>
</dbReference>
<dbReference type="PROSITE" id="PS50113">
    <property type="entry name" value="PAC"/>
    <property type="match status" value="2"/>
</dbReference>
<dbReference type="PROSITE" id="PS50112">
    <property type="entry name" value="PAS"/>
    <property type="match status" value="2"/>
</dbReference>